<evidence type="ECO:0000313" key="3">
    <source>
        <dbReference type="Proteomes" id="UP000184212"/>
    </source>
</evidence>
<sequence>MRKRVGKIIKWTLLGLLAVITVLVIAFWDLVRYGAEQGYGQWHIVWNARPVEEFLTDPQFPDSLKAQLHLIEEVRKYAIDSLGLKDTRNYKTLYDQKGEEVMWVVLACEPFQLKPKEWTFPVVGAVPYKGFFDKAKALALKKELEAEGYDVIIRNPGGWSTLGWFTDPILSKMLNRSEGDLANLIIHEMSHATIFVKDSIEFNENLATFIGDRGTEKFLIDKYGLQGKEYRTYMDEDEDYLKFVDHMLRGALALDSLYSTFQKSDSLAYKRMMKENEIRRIVFNLDTLSLALTSRPSQRYKDRLPNNAYFMNFRQYQAKQDIFGDEWRTRFHGDLKAYIKFLSEKYPFL</sequence>
<keyword evidence="2" id="KW-0031">Aminopeptidase</keyword>
<keyword evidence="1" id="KW-1133">Transmembrane helix</keyword>
<keyword evidence="2" id="KW-0378">Hydrolase</keyword>
<feature type="transmembrane region" description="Helical" evidence="1">
    <location>
        <begin position="12"/>
        <end position="31"/>
    </location>
</feature>
<proteinExistence type="predicted"/>
<dbReference type="RefSeq" id="WP_084138203.1">
    <property type="nucleotide sequence ID" value="NZ_FQWQ01000002.1"/>
</dbReference>
<protein>
    <submittedName>
        <fullName evidence="2">Predicted aminopeptidase</fullName>
    </submittedName>
</protein>
<gene>
    <name evidence="2" type="ORF">SAMN04488109_3499</name>
</gene>
<keyword evidence="1" id="KW-0472">Membrane</keyword>
<dbReference type="OrthoDB" id="357991at2"/>
<evidence type="ECO:0000256" key="1">
    <source>
        <dbReference type="SAM" id="Phobius"/>
    </source>
</evidence>
<dbReference type="AlphaFoldDB" id="A0A1M5RPB4"/>
<reference evidence="2 3" key="1">
    <citation type="submission" date="2016-11" db="EMBL/GenBank/DDBJ databases">
        <authorList>
            <person name="Jaros S."/>
            <person name="Januszkiewicz K."/>
            <person name="Wedrychowicz H."/>
        </authorList>
    </citation>
    <scope>NUCLEOTIDE SEQUENCE [LARGE SCALE GENOMIC DNA]</scope>
    <source>
        <strain evidence="2 3">DSM 24574</strain>
    </source>
</reference>
<dbReference type="GO" id="GO:0004177">
    <property type="term" value="F:aminopeptidase activity"/>
    <property type="evidence" value="ECO:0007669"/>
    <property type="project" value="UniProtKB-KW"/>
</dbReference>
<dbReference type="STRING" id="947013.SAMN04488109_3499"/>
<dbReference type="EMBL" id="FQWQ01000002">
    <property type="protein sequence ID" value="SHH28046.1"/>
    <property type="molecule type" value="Genomic_DNA"/>
</dbReference>
<name>A0A1M5RPB4_9BACT</name>
<keyword evidence="3" id="KW-1185">Reference proteome</keyword>
<keyword evidence="1" id="KW-0812">Transmembrane</keyword>
<dbReference type="Pfam" id="PF10023">
    <property type="entry name" value="Aminopep"/>
    <property type="match status" value="1"/>
</dbReference>
<organism evidence="2 3">
    <name type="scientific">Chryseolinea serpens</name>
    <dbReference type="NCBI Taxonomy" id="947013"/>
    <lineage>
        <taxon>Bacteria</taxon>
        <taxon>Pseudomonadati</taxon>
        <taxon>Bacteroidota</taxon>
        <taxon>Cytophagia</taxon>
        <taxon>Cytophagales</taxon>
        <taxon>Fulvivirgaceae</taxon>
        <taxon>Chryseolinea</taxon>
    </lineage>
</organism>
<evidence type="ECO:0000313" key="2">
    <source>
        <dbReference type="EMBL" id="SHH28046.1"/>
    </source>
</evidence>
<dbReference type="Proteomes" id="UP000184212">
    <property type="component" value="Unassembled WGS sequence"/>
</dbReference>
<accession>A0A1M5RPB4</accession>
<dbReference type="InterPro" id="IPR014553">
    <property type="entry name" value="Aminopept"/>
</dbReference>
<keyword evidence="2" id="KW-0645">Protease</keyword>